<dbReference type="SUPFAM" id="SSF52777">
    <property type="entry name" value="CoA-dependent acyltransferases"/>
    <property type="match status" value="1"/>
</dbReference>
<accession>A0A9P8AHA7</accession>
<dbReference type="PANTHER" id="PTHR28037">
    <property type="entry name" value="ALCOHOL O-ACETYLTRANSFERASE 1-RELATED"/>
    <property type="match status" value="1"/>
</dbReference>
<dbReference type="PANTHER" id="PTHR28037:SF1">
    <property type="entry name" value="ALCOHOL O-ACETYLTRANSFERASE 1-RELATED"/>
    <property type="match status" value="1"/>
</dbReference>
<sequence>MVERRHTRRPGFFEKQYICRNIGGFYSNFNVTGKFGGSVRITPGNLSHSLRAWLEHMDFWLVYNFYRVDDSIEDEEADGSNFEVRPVTKLSFDSVVEFQTIESFDSGTLEWLNDLRPPMNTENGALWKVYVFDSQNDGKQYMTFVCDHALLDGMCGAEFHKTMPKYLNQKWDETEPLINIFDYELDKHLLGDTILGPRELMSDLFQLSYWQTATYYLTKWAKIYLPQVASEYLGLQETIDPPVFLGSTIEKDTRSKFKMFNLTPDQLKILRGVCKRYNLTLTPVVHTIALYTLENTLIKTVSKTGNQPSSCTCIAVNGRKHIPQTKTQGFIYGCLVSATVHNDPPLPLALSTGNKTNNINDIMPLLLPRMNQYLNQIIDNQKSLLSFKQYGGFGALTNAWKAYKAIPGTKQRYTLLNSNLGFIDPGTRPESHFILEDSFFASSTCLKYHVITNFTSTAIGGLSVVIAYLPEYDLLIDDFVFQYKESLLALR</sequence>
<dbReference type="RefSeq" id="XP_043047504.1">
    <property type="nucleotide sequence ID" value="XM_043193317.1"/>
</dbReference>
<organism evidence="1 2">
    <name type="scientific">Scheffersomyces spartinae</name>
    <dbReference type="NCBI Taxonomy" id="45513"/>
    <lineage>
        <taxon>Eukaryota</taxon>
        <taxon>Fungi</taxon>
        <taxon>Dikarya</taxon>
        <taxon>Ascomycota</taxon>
        <taxon>Saccharomycotina</taxon>
        <taxon>Pichiomycetes</taxon>
        <taxon>Debaryomycetaceae</taxon>
        <taxon>Scheffersomyces</taxon>
    </lineage>
</organism>
<keyword evidence="2" id="KW-1185">Reference proteome</keyword>
<dbReference type="AlphaFoldDB" id="A0A9P8AHA7"/>
<evidence type="ECO:0000313" key="1">
    <source>
        <dbReference type="EMBL" id="KAG7191953.1"/>
    </source>
</evidence>
<dbReference type="Pfam" id="PF07247">
    <property type="entry name" value="AATase"/>
    <property type="match status" value="1"/>
</dbReference>
<protein>
    <recommendedName>
        <fullName evidence="3">Alcohol acetyltransferase</fullName>
    </recommendedName>
</protein>
<dbReference type="OrthoDB" id="2150604at2759"/>
<name>A0A9P8AHA7_9ASCO</name>
<dbReference type="Proteomes" id="UP000790833">
    <property type="component" value="Unassembled WGS sequence"/>
</dbReference>
<dbReference type="GeneID" id="66115933"/>
<evidence type="ECO:0008006" key="3">
    <source>
        <dbReference type="Google" id="ProtNLM"/>
    </source>
</evidence>
<dbReference type="EMBL" id="JAHMUF010000021">
    <property type="protein sequence ID" value="KAG7191953.1"/>
    <property type="molecule type" value="Genomic_DNA"/>
</dbReference>
<evidence type="ECO:0000313" key="2">
    <source>
        <dbReference type="Proteomes" id="UP000790833"/>
    </source>
</evidence>
<comment type="caution">
    <text evidence="1">The sequence shown here is derived from an EMBL/GenBank/DDBJ whole genome shotgun (WGS) entry which is preliminary data.</text>
</comment>
<dbReference type="GO" id="GO:0008080">
    <property type="term" value="F:N-acetyltransferase activity"/>
    <property type="evidence" value="ECO:0007669"/>
    <property type="project" value="TreeGrafter"/>
</dbReference>
<dbReference type="InterPro" id="IPR010828">
    <property type="entry name" value="Atf2/Sli1-like"/>
</dbReference>
<dbReference type="InterPro" id="IPR052058">
    <property type="entry name" value="Alcohol_O-acetyltransferase"/>
</dbReference>
<gene>
    <name evidence="1" type="ORF">KQ657_002559</name>
</gene>
<proteinExistence type="predicted"/>
<reference evidence="1" key="1">
    <citation type="submission" date="2021-03" db="EMBL/GenBank/DDBJ databases">
        <authorList>
            <person name="Palmer J.M."/>
        </authorList>
    </citation>
    <scope>NUCLEOTIDE SEQUENCE</scope>
    <source>
        <strain evidence="1">ARV_011</strain>
    </source>
</reference>